<comment type="similarity">
    <text evidence="3 10">Belongs to the glycosyl hydrolase 76 family.</text>
</comment>
<evidence type="ECO:0000256" key="12">
    <source>
        <dbReference type="SAM" id="SignalP"/>
    </source>
</evidence>
<evidence type="ECO:0000256" key="6">
    <source>
        <dbReference type="ARBA" id="ARBA00022801"/>
    </source>
</evidence>
<dbReference type="GO" id="GO:0009272">
    <property type="term" value="P:fungal-type cell wall biogenesis"/>
    <property type="evidence" value="ECO:0007669"/>
    <property type="project" value="TreeGrafter"/>
</dbReference>
<dbReference type="Gene3D" id="1.50.10.20">
    <property type="match status" value="1"/>
</dbReference>
<comment type="subcellular location">
    <subcellularLocation>
        <location evidence="2">Endomembrane system</location>
    </subcellularLocation>
</comment>
<organism evidence="13 14">
    <name type="scientific">Rasamsonia emersonii (strain ATCC 16479 / CBS 393.64 / IMI 116815)</name>
    <dbReference type="NCBI Taxonomy" id="1408163"/>
    <lineage>
        <taxon>Eukaryota</taxon>
        <taxon>Fungi</taxon>
        <taxon>Dikarya</taxon>
        <taxon>Ascomycota</taxon>
        <taxon>Pezizomycotina</taxon>
        <taxon>Eurotiomycetes</taxon>
        <taxon>Eurotiomycetidae</taxon>
        <taxon>Eurotiales</taxon>
        <taxon>Trichocomaceae</taxon>
        <taxon>Rasamsonia</taxon>
    </lineage>
</organism>
<evidence type="ECO:0000256" key="5">
    <source>
        <dbReference type="ARBA" id="ARBA00022729"/>
    </source>
</evidence>
<keyword evidence="6 10" id="KW-0378">Hydrolase</keyword>
<dbReference type="EC" id="3.2.1.101" evidence="4 10"/>
<feature type="region of interest" description="Disordered" evidence="11">
    <location>
        <begin position="400"/>
        <end position="425"/>
    </location>
</feature>
<accession>A0A0F4YJV6</accession>
<keyword evidence="7" id="KW-0472">Membrane</keyword>
<evidence type="ECO:0000256" key="4">
    <source>
        <dbReference type="ARBA" id="ARBA00012350"/>
    </source>
</evidence>
<dbReference type="InterPro" id="IPR008928">
    <property type="entry name" value="6-hairpin_glycosidase_sf"/>
</dbReference>
<reference evidence="13 14" key="1">
    <citation type="submission" date="2015-04" db="EMBL/GenBank/DDBJ databases">
        <authorList>
            <person name="Heijne W.H."/>
            <person name="Fedorova N.D."/>
            <person name="Nierman W.C."/>
            <person name="Vollebregt A.W."/>
            <person name="Zhao Z."/>
            <person name="Wu L."/>
            <person name="Kumar M."/>
            <person name="Stam H."/>
            <person name="van den Berg M.A."/>
            <person name="Pel H.J."/>
        </authorList>
    </citation>
    <scope>NUCLEOTIDE SEQUENCE [LARGE SCALE GENOMIC DNA]</scope>
    <source>
        <strain evidence="13 14">CBS 393.64</strain>
    </source>
</reference>
<keyword evidence="14" id="KW-1185">Reference proteome</keyword>
<dbReference type="GO" id="GO:0016052">
    <property type="term" value="P:carbohydrate catabolic process"/>
    <property type="evidence" value="ECO:0007669"/>
    <property type="project" value="InterPro"/>
</dbReference>
<keyword evidence="9 10" id="KW-0326">Glycosidase</keyword>
<evidence type="ECO:0000256" key="1">
    <source>
        <dbReference type="ARBA" id="ARBA00001452"/>
    </source>
</evidence>
<dbReference type="EMBL" id="LASV01000459">
    <property type="protein sequence ID" value="KKA18400.1"/>
    <property type="molecule type" value="Genomic_DNA"/>
</dbReference>
<dbReference type="InterPro" id="IPR014480">
    <property type="entry name" value="Mannan-1_6-alpha_mannosidase"/>
</dbReference>
<dbReference type="PANTHER" id="PTHR12145">
    <property type="entry name" value="MANNAN ENDO-1,6-ALPHA-MANNOSIDASE DCW1"/>
    <property type="match status" value="1"/>
</dbReference>
<dbReference type="Proteomes" id="UP000053958">
    <property type="component" value="Unassembled WGS sequence"/>
</dbReference>
<dbReference type="SUPFAM" id="SSF48208">
    <property type="entry name" value="Six-hairpin glycosidases"/>
    <property type="match status" value="1"/>
</dbReference>
<keyword evidence="8" id="KW-0325">Glycoprotein</keyword>
<dbReference type="GeneID" id="25319912"/>
<dbReference type="Pfam" id="PF03663">
    <property type="entry name" value="Glyco_hydro_76"/>
    <property type="match status" value="1"/>
</dbReference>
<dbReference type="PANTHER" id="PTHR12145:SF36">
    <property type="entry name" value="MANNAN ENDO-1,6-ALPHA-MANNOSIDASE DCW1"/>
    <property type="match status" value="1"/>
</dbReference>
<dbReference type="FunFam" id="1.50.10.20:FF:000006">
    <property type="entry name" value="Mannan endo-1,6-alpha-mannosidase"/>
    <property type="match status" value="1"/>
</dbReference>
<evidence type="ECO:0000256" key="7">
    <source>
        <dbReference type="ARBA" id="ARBA00023136"/>
    </source>
</evidence>
<dbReference type="RefSeq" id="XP_013325012.1">
    <property type="nucleotide sequence ID" value="XM_013469558.1"/>
</dbReference>
<dbReference type="STRING" id="1408163.A0A0F4YJV6"/>
<feature type="chain" id="PRO_5002481797" description="Mannan endo-1,6-alpha-mannosidase" evidence="12">
    <location>
        <begin position="32"/>
        <end position="460"/>
    </location>
</feature>
<feature type="signal peptide" evidence="12">
    <location>
        <begin position="1"/>
        <end position="31"/>
    </location>
</feature>
<comment type="catalytic activity">
    <reaction evidence="1 10">
        <text>Random hydrolysis of (1-&gt;6)-alpha-D-mannosidic linkages in unbranched (1-&gt;6)-mannans.</text>
        <dbReference type="EC" id="3.2.1.101"/>
    </reaction>
</comment>
<dbReference type="GO" id="GO:0012505">
    <property type="term" value="C:endomembrane system"/>
    <property type="evidence" value="ECO:0007669"/>
    <property type="project" value="UniProtKB-SubCell"/>
</dbReference>
<evidence type="ECO:0000256" key="2">
    <source>
        <dbReference type="ARBA" id="ARBA00004308"/>
    </source>
</evidence>
<dbReference type="GO" id="GO:0008496">
    <property type="term" value="F:mannan endo-1,6-alpha-mannosidase activity"/>
    <property type="evidence" value="ECO:0007669"/>
    <property type="project" value="UniProtKB-UniRule"/>
</dbReference>
<protein>
    <recommendedName>
        <fullName evidence="4 10">Mannan endo-1,6-alpha-mannosidase</fullName>
        <ecNumber evidence="4 10">3.2.1.101</ecNumber>
    </recommendedName>
</protein>
<gene>
    <name evidence="13" type="ORF">T310_7642</name>
</gene>
<evidence type="ECO:0000256" key="10">
    <source>
        <dbReference type="PIRNR" id="PIRNR016302"/>
    </source>
</evidence>
<evidence type="ECO:0000256" key="8">
    <source>
        <dbReference type="ARBA" id="ARBA00023180"/>
    </source>
</evidence>
<evidence type="ECO:0000313" key="13">
    <source>
        <dbReference type="EMBL" id="KKA18400.1"/>
    </source>
</evidence>
<dbReference type="PIRSF" id="PIRSF016302">
    <property type="entry name" value="Man_a_manosd"/>
    <property type="match status" value="1"/>
</dbReference>
<evidence type="ECO:0000256" key="3">
    <source>
        <dbReference type="ARBA" id="ARBA00009699"/>
    </source>
</evidence>
<proteinExistence type="inferred from homology"/>
<evidence type="ECO:0000256" key="11">
    <source>
        <dbReference type="SAM" id="MobiDB-lite"/>
    </source>
</evidence>
<comment type="caution">
    <text evidence="13">The sequence shown here is derived from an EMBL/GenBank/DDBJ whole genome shotgun (WGS) entry which is preliminary data.</text>
</comment>
<dbReference type="OrthoDB" id="4187847at2759"/>
<dbReference type="InterPro" id="IPR005198">
    <property type="entry name" value="Glyco_hydro_76"/>
</dbReference>
<evidence type="ECO:0000256" key="9">
    <source>
        <dbReference type="ARBA" id="ARBA00023295"/>
    </source>
</evidence>
<keyword evidence="5 12" id="KW-0732">Signal</keyword>
<sequence length="460" mass="50702">MRLFGYSWFQASRPWGYLLFIALLAGQAVHASIDLNLDNRESIKNAAKTAAAGMMQYYTGDQPGDVPGNLPDPYYWWEAGAMFGSLVDYYYYTGDKQYVDVTTQALLWQTGPDENYMPPNQTRTLGNDDQGFWGMAAMSAAEVNFPNPPEGQPQWLALAQAVFTSQAHRWDTESCGGGLKWQIFSFNSGYNYKNTISNGVFFNLAARLARYTGNETYAKWAETAWDWVFAVGLASPNYEFYDGTDDTINCSETNHLQWTYNSGVFLHGAANMYNFTNGSETWKTRLEGILKGAEIFFSNDVMTEITCEDSGKCNIDQRSFKAYLARWMAATVRLAPFLFDKVMPKLRASALAAAQQCNGPGNACGLQWTNGAEYDGSTGVGEQMSAMEIFQANLIETVRGPLTNTTGGTSKGGNGTETDSEDDPFRQEETVITVADRASAGIATAVVVLATIGSAWWMTA</sequence>
<evidence type="ECO:0000313" key="14">
    <source>
        <dbReference type="Proteomes" id="UP000053958"/>
    </source>
</evidence>
<dbReference type="AlphaFoldDB" id="A0A0F4YJV6"/>
<name>A0A0F4YJV6_RASE3</name>